<reference evidence="3 4" key="1">
    <citation type="submission" date="2022-10" db="EMBL/GenBank/DDBJ databases">
        <title>The complete genomes of actinobacterial strains from the NBC collection.</title>
        <authorList>
            <person name="Joergensen T.S."/>
            <person name="Alvarez Arevalo M."/>
            <person name="Sterndorff E.B."/>
            <person name="Faurdal D."/>
            <person name="Vuksanovic O."/>
            <person name="Mourched A.-S."/>
            <person name="Charusanti P."/>
            <person name="Shaw S."/>
            <person name="Blin K."/>
            <person name="Weber T."/>
        </authorList>
    </citation>
    <scope>NUCLEOTIDE SEQUENCE [LARGE SCALE GENOMIC DNA]</scope>
    <source>
        <strain evidence="3 4">NBC 01752</strain>
    </source>
</reference>
<dbReference type="InterPro" id="IPR000182">
    <property type="entry name" value="GNAT_dom"/>
</dbReference>
<dbReference type="RefSeq" id="WP_326759755.1">
    <property type="nucleotide sequence ID" value="NZ_CP109135.1"/>
</dbReference>
<dbReference type="SUPFAM" id="SSF55729">
    <property type="entry name" value="Acyl-CoA N-acyltransferases (Nat)"/>
    <property type="match status" value="1"/>
</dbReference>
<evidence type="ECO:0000313" key="3">
    <source>
        <dbReference type="EMBL" id="WSD15828.1"/>
    </source>
</evidence>
<dbReference type="PANTHER" id="PTHR13947:SF37">
    <property type="entry name" value="LD18367P"/>
    <property type="match status" value="1"/>
</dbReference>
<dbReference type="InterPro" id="IPR050769">
    <property type="entry name" value="NAT_camello-type"/>
</dbReference>
<keyword evidence="1 3" id="KW-0808">Transferase</keyword>
<dbReference type="GO" id="GO:0016746">
    <property type="term" value="F:acyltransferase activity"/>
    <property type="evidence" value="ECO:0007669"/>
    <property type="project" value="UniProtKB-KW"/>
</dbReference>
<sequence length="161" mass="17442">MHADLADAASALIDVHTTDGYPVEGVDQPEAWLRSADVIAAWVGELDGSIVGHVAIMHPHGEGAVSLWMQQSDDSEDHIAVLARLFVVKTARRHAAGEHLMRAAMAYGSEHGLRLVLDVMTKDASAIRLYERLGWREIGRAPHHYGSGQSIDAVCYVAPQA</sequence>
<feature type="domain" description="N-acetyltransferase" evidence="2">
    <location>
        <begin position="1"/>
        <end position="158"/>
    </location>
</feature>
<evidence type="ECO:0000259" key="2">
    <source>
        <dbReference type="PROSITE" id="PS51186"/>
    </source>
</evidence>
<dbReference type="PANTHER" id="PTHR13947">
    <property type="entry name" value="GNAT FAMILY N-ACETYLTRANSFERASE"/>
    <property type="match status" value="1"/>
</dbReference>
<dbReference type="EMBL" id="CP109135">
    <property type="protein sequence ID" value="WSD15828.1"/>
    <property type="molecule type" value="Genomic_DNA"/>
</dbReference>
<dbReference type="EC" id="2.3.1.-" evidence="3"/>
<organism evidence="3 4">
    <name type="scientific">Streptomyces phaeochromogenes</name>
    <dbReference type="NCBI Taxonomy" id="1923"/>
    <lineage>
        <taxon>Bacteria</taxon>
        <taxon>Bacillati</taxon>
        <taxon>Actinomycetota</taxon>
        <taxon>Actinomycetes</taxon>
        <taxon>Kitasatosporales</taxon>
        <taxon>Streptomycetaceae</taxon>
        <taxon>Streptomyces</taxon>
        <taxon>Streptomyces phaeochromogenes group</taxon>
    </lineage>
</organism>
<dbReference type="Pfam" id="PF00583">
    <property type="entry name" value="Acetyltransf_1"/>
    <property type="match status" value="1"/>
</dbReference>
<proteinExistence type="predicted"/>
<name>A0ABZ1HE38_STRPH</name>
<dbReference type="PROSITE" id="PS51186">
    <property type="entry name" value="GNAT"/>
    <property type="match status" value="1"/>
</dbReference>
<dbReference type="InterPro" id="IPR016181">
    <property type="entry name" value="Acyl_CoA_acyltransferase"/>
</dbReference>
<dbReference type="CDD" id="cd04301">
    <property type="entry name" value="NAT_SF"/>
    <property type="match status" value="1"/>
</dbReference>
<keyword evidence="4" id="KW-1185">Reference proteome</keyword>
<evidence type="ECO:0000256" key="1">
    <source>
        <dbReference type="ARBA" id="ARBA00022679"/>
    </source>
</evidence>
<dbReference type="Gene3D" id="3.40.630.30">
    <property type="match status" value="1"/>
</dbReference>
<gene>
    <name evidence="3" type="ORF">OHB35_22695</name>
</gene>
<keyword evidence="3" id="KW-0012">Acyltransferase</keyword>
<accession>A0ABZ1HE38</accession>
<evidence type="ECO:0000313" key="4">
    <source>
        <dbReference type="Proteomes" id="UP001340816"/>
    </source>
</evidence>
<dbReference type="Proteomes" id="UP001340816">
    <property type="component" value="Chromosome"/>
</dbReference>
<protein>
    <submittedName>
        <fullName evidence="3">GNAT family N-acetyltransferase</fullName>
        <ecNumber evidence="3">2.3.1.-</ecNumber>
    </submittedName>
</protein>